<organism evidence="1 2">
    <name type="scientific">Polarella glacialis</name>
    <name type="common">Dinoflagellate</name>
    <dbReference type="NCBI Taxonomy" id="89957"/>
    <lineage>
        <taxon>Eukaryota</taxon>
        <taxon>Sar</taxon>
        <taxon>Alveolata</taxon>
        <taxon>Dinophyceae</taxon>
        <taxon>Suessiales</taxon>
        <taxon>Suessiaceae</taxon>
        <taxon>Polarella</taxon>
    </lineage>
</organism>
<reference evidence="1" key="1">
    <citation type="submission" date="2021-02" db="EMBL/GenBank/DDBJ databases">
        <authorList>
            <person name="Dougan E. K."/>
            <person name="Rhodes N."/>
            <person name="Thang M."/>
            <person name="Chan C."/>
        </authorList>
    </citation>
    <scope>NUCLEOTIDE SEQUENCE</scope>
</reference>
<comment type="caution">
    <text evidence="1">The sequence shown here is derived from an EMBL/GenBank/DDBJ whole genome shotgun (WGS) entry which is preliminary data.</text>
</comment>
<sequence length="125" mass="13624">MVEYGHSCTQGRVGQGLAAAKARTGPADTVRRELLILSSWVAERAPCELLVGGGGGAEAAPLLLPKRRLRQKCPTCEHPFLNQKSYDKHLAAAKCRRPFLNQKPCGAEAAPLLLPKRRLRQKTSL</sequence>
<proteinExistence type="predicted"/>
<evidence type="ECO:0000313" key="1">
    <source>
        <dbReference type="EMBL" id="CAE8717536.1"/>
    </source>
</evidence>
<protein>
    <submittedName>
        <fullName evidence="1">Uncharacterized protein</fullName>
    </submittedName>
</protein>
<name>A0A813L1S0_POLGL</name>
<dbReference type="AlphaFoldDB" id="A0A813L1S0"/>
<dbReference type="Proteomes" id="UP000626109">
    <property type="component" value="Unassembled WGS sequence"/>
</dbReference>
<gene>
    <name evidence="1" type="ORF">PGLA2088_LOCUS39584</name>
</gene>
<dbReference type="EMBL" id="CAJNNW010033174">
    <property type="protein sequence ID" value="CAE8717536.1"/>
    <property type="molecule type" value="Genomic_DNA"/>
</dbReference>
<evidence type="ECO:0000313" key="2">
    <source>
        <dbReference type="Proteomes" id="UP000626109"/>
    </source>
</evidence>
<accession>A0A813L1S0</accession>